<dbReference type="EMBL" id="BMHY01000003">
    <property type="protein sequence ID" value="GGG67006.1"/>
    <property type="molecule type" value="Genomic_DNA"/>
</dbReference>
<feature type="transmembrane region" description="Helical" evidence="1">
    <location>
        <begin position="25"/>
        <end position="49"/>
    </location>
</feature>
<evidence type="ECO:0000313" key="3">
    <source>
        <dbReference type="Proteomes" id="UP000600247"/>
    </source>
</evidence>
<organism evidence="2 3">
    <name type="scientific">Paenibacillus radicis</name>
    <name type="common">ex Gao et al. 2016</name>
    <dbReference type="NCBI Taxonomy" id="1737354"/>
    <lineage>
        <taxon>Bacteria</taxon>
        <taxon>Bacillati</taxon>
        <taxon>Bacillota</taxon>
        <taxon>Bacilli</taxon>
        <taxon>Bacillales</taxon>
        <taxon>Paenibacillaceae</taxon>
        <taxon>Paenibacillus</taxon>
    </lineage>
</organism>
<keyword evidence="1" id="KW-1133">Transmembrane helix</keyword>
<evidence type="ECO:0000256" key="1">
    <source>
        <dbReference type="SAM" id="Phobius"/>
    </source>
</evidence>
<protein>
    <submittedName>
        <fullName evidence="2">Uncharacterized protein</fullName>
    </submittedName>
</protein>
<accession>A0A917H494</accession>
<dbReference type="Proteomes" id="UP000600247">
    <property type="component" value="Unassembled WGS sequence"/>
</dbReference>
<dbReference type="RefSeq" id="WP_188889109.1">
    <property type="nucleotide sequence ID" value="NZ_BMHY01000003.1"/>
</dbReference>
<keyword evidence="3" id="KW-1185">Reference proteome</keyword>
<dbReference type="AlphaFoldDB" id="A0A917H494"/>
<name>A0A917H494_9BACL</name>
<keyword evidence="1" id="KW-0472">Membrane</keyword>
<reference evidence="2 3" key="1">
    <citation type="journal article" date="2014" name="Int. J. Syst. Evol. Microbiol.">
        <title>Complete genome sequence of Corynebacterium casei LMG S-19264T (=DSM 44701T), isolated from a smear-ripened cheese.</title>
        <authorList>
            <consortium name="US DOE Joint Genome Institute (JGI-PGF)"/>
            <person name="Walter F."/>
            <person name="Albersmeier A."/>
            <person name="Kalinowski J."/>
            <person name="Ruckert C."/>
        </authorList>
    </citation>
    <scope>NUCLEOTIDE SEQUENCE [LARGE SCALE GENOMIC DNA]</scope>
    <source>
        <strain evidence="2 3">CGMCC 1.15286</strain>
    </source>
</reference>
<feature type="transmembrane region" description="Helical" evidence="1">
    <location>
        <begin position="70"/>
        <end position="89"/>
    </location>
</feature>
<proteinExistence type="predicted"/>
<comment type="caution">
    <text evidence="2">The sequence shown here is derived from an EMBL/GenBank/DDBJ whole genome shotgun (WGS) entry which is preliminary data.</text>
</comment>
<evidence type="ECO:0000313" key="2">
    <source>
        <dbReference type="EMBL" id="GGG67006.1"/>
    </source>
</evidence>
<sequence length="98" mass="10423">MTIIIGILLAVASFAAGWIGYRSAIARMVLGVLASIALFLASTVIGSAATRTIMDDTIFMTEIHSVLQSATFLTSVAYLMVYGLSRIALQAVQPNSKR</sequence>
<gene>
    <name evidence="2" type="ORF">GCM10010918_21940</name>
</gene>
<keyword evidence="1" id="KW-0812">Transmembrane</keyword>